<keyword evidence="3" id="KW-1185">Reference proteome</keyword>
<accession>A0A0B5ETF1</accession>
<gene>
    <name evidence="2" type="ORF">SLNWT_1001</name>
</gene>
<dbReference type="KEGG" id="sals:SLNWT_1001"/>
<proteinExistence type="predicted"/>
<evidence type="ECO:0000313" key="2">
    <source>
        <dbReference type="EMBL" id="AJE81377.1"/>
    </source>
</evidence>
<dbReference type="AlphaFoldDB" id="A0A0B5ETF1"/>
<evidence type="ECO:0000313" key="3">
    <source>
        <dbReference type="Proteomes" id="UP000031523"/>
    </source>
</evidence>
<organism evidence="2 3">
    <name type="scientific">Streptomyces albus (strain ATCC 21838 / DSM 41398 / FERM P-419 / JCM 4703 / NBRC 107858)</name>
    <dbReference type="NCBI Taxonomy" id="1081613"/>
    <lineage>
        <taxon>Bacteria</taxon>
        <taxon>Bacillati</taxon>
        <taxon>Actinomycetota</taxon>
        <taxon>Actinomycetes</taxon>
        <taxon>Kitasatosporales</taxon>
        <taxon>Streptomycetaceae</taxon>
        <taxon>Streptomyces</taxon>
    </lineage>
</organism>
<dbReference type="Proteomes" id="UP000031523">
    <property type="component" value="Chromosome"/>
</dbReference>
<dbReference type="EMBL" id="CP010519">
    <property type="protein sequence ID" value="AJE81377.1"/>
    <property type="molecule type" value="Genomic_DNA"/>
</dbReference>
<reference evidence="2 3" key="1">
    <citation type="submission" date="2015-01" db="EMBL/GenBank/DDBJ databases">
        <title>Enhanced salinomycin production by adjusting the supply of polyketide extender units in Streptomyce albus DSM 41398.</title>
        <authorList>
            <person name="Lu C."/>
        </authorList>
    </citation>
    <scope>NUCLEOTIDE SEQUENCE [LARGE SCALE GENOMIC DNA]</scope>
    <source>
        <strain evidence="3">ATCC 21838 / DSM 41398 / FERM P-419 / JCM 4703 / NBRC 107858</strain>
    </source>
</reference>
<sequence length="51" mass="5664">MICVRCQQGINPGEPYDEHHHDSSSAAGCTNYSHKRCPEDEESAGSSRDDR</sequence>
<feature type="region of interest" description="Disordered" evidence="1">
    <location>
        <begin position="11"/>
        <end position="51"/>
    </location>
</feature>
<evidence type="ECO:0000256" key="1">
    <source>
        <dbReference type="SAM" id="MobiDB-lite"/>
    </source>
</evidence>
<protein>
    <submittedName>
        <fullName evidence="2">Uncharacterized protein</fullName>
    </submittedName>
</protein>
<name>A0A0B5ETF1_STRA4</name>